<sequence>MEITDHNLLPKLESLSKNFSNLGIRLSLAAKELQNRGTPPLESLLEELMDYSKNFTDLKDQGLKLAQKSQVSTGVISSLTELEHLIKTVIETAELSINQPALDILHQILAIAHEEQPEFPPLELVKAQAQELYQTISQTKSEKLSDDAQALIENRHPLSGVLKLVKQGKNLDDEEWLEWEEKVNAAFDKKLTLAISRGKLTISNAPLGKKSRIILPTLEELERDENLGSQPTALQKPTTKNLSPLIVVPSGGGESNQTLIDDPDIMILEDSTSAKSLEELIIVPGVEMPQNSSKTQRPIGVSVGLKVIVHIQNLGDRSFAAREYAGTRGQSFRVEAFQVNIEPPIAGLNLEYMANIGGVGDTPWLEAGKLAGERGKARRLEGFAMRLTGDKASSYDVFYTAHVQNMGDLPVYSNGQYCGTRNKSLRVEGIKVWIEFKS</sequence>
<dbReference type="eggNOG" id="COG3227">
    <property type="taxonomic scope" value="Bacteria"/>
</dbReference>
<dbReference type="eggNOG" id="COG0457">
    <property type="taxonomic scope" value="Bacteria"/>
</dbReference>
<dbReference type="EMBL" id="CP000393">
    <property type="protein sequence ID" value="ABG51671.1"/>
    <property type="molecule type" value="Genomic_DNA"/>
</dbReference>
<organism evidence="1">
    <name type="scientific">Trichodesmium erythraeum (strain IMS101)</name>
    <dbReference type="NCBI Taxonomy" id="203124"/>
    <lineage>
        <taxon>Bacteria</taxon>
        <taxon>Bacillati</taxon>
        <taxon>Cyanobacteriota</taxon>
        <taxon>Cyanophyceae</taxon>
        <taxon>Oscillatoriophycideae</taxon>
        <taxon>Oscillatoriales</taxon>
        <taxon>Microcoleaceae</taxon>
        <taxon>Trichodesmium</taxon>
    </lineage>
</organism>
<evidence type="ECO:0000313" key="1">
    <source>
        <dbReference type="EMBL" id="ABG51671.1"/>
    </source>
</evidence>
<dbReference type="SMART" id="SM00728">
    <property type="entry name" value="ChW"/>
    <property type="match status" value="3"/>
</dbReference>
<reference evidence="1" key="1">
    <citation type="submission" date="2006-06" db="EMBL/GenBank/DDBJ databases">
        <title>Complete sequence of Trichodesmium erythraeum IMS101.</title>
        <authorList>
            <consortium name="US DOE Joint Genome Institute"/>
            <person name="Copeland A."/>
            <person name="Lucas S."/>
            <person name="Lapidus A."/>
            <person name="Barry K."/>
            <person name="Detter J.C."/>
            <person name="Glavina del Rio T."/>
            <person name="Hammon N."/>
            <person name="Israni S."/>
            <person name="Dalin E."/>
            <person name="Tice H."/>
            <person name="Pitluck S."/>
            <person name="Kiss H."/>
            <person name="Munk A.C."/>
            <person name="Brettin T."/>
            <person name="Bruce D."/>
            <person name="Han C."/>
            <person name="Tapia R."/>
            <person name="Gilna P."/>
            <person name="Schmutz J."/>
            <person name="Larimer F."/>
            <person name="Land M."/>
            <person name="Hauser L."/>
            <person name="Kyrpides N."/>
            <person name="Kim E."/>
            <person name="Richardson P."/>
        </authorList>
    </citation>
    <scope>NUCLEOTIDE SEQUENCE [LARGE SCALE GENOMIC DNA]</scope>
    <source>
        <strain evidence="1">IMS101</strain>
    </source>
</reference>
<dbReference type="RefSeq" id="WP_011612035.1">
    <property type="nucleotide sequence ID" value="NC_008312.1"/>
</dbReference>
<dbReference type="AlphaFoldDB" id="Q112A3"/>
<name>Q112A3_TRIEI</name>
<dbReference type="KEGG" id="ter:Tery_2459"/>
<dbReference type="HOGENOM" id="CLU_033416_0_0_3"/>
<gene>
    <name evidence="1" type="ordered locus">Tery_2459</name>
</gene>
<proteinExistence type="predicted"/>
<dbReference type="InterPro" id="IPR006637">
    <property type="entry name" value="ChW"/>
</dbReference>
<dbReference type="OrthoDB" id="442171at2"/>
<accession>Q112A3</accession>
<dbReference type="STRING" id="203124.Tery_2459"/>
<protein>
    <submittedName>
        <fullName evidence="1">Clostridial hydrophobic</fullName>
    </submittedName>
</protein>
<dbReference type="Pfam" id="PF07538">
    <property type="entry name" value="ChW"/>
    <property type="match status" value="3"/>
</dbReference>